<dbReference type="SMART" id="SM00664">
    <property type="entry name" value="DoH"/>
    <property type="match status" value="1"/>
</dbReference>
<dbReference type="PROSITE" id="PS51549">
    <property type="entry name" value="DM13"/>
    <property type="match status" value="2"/>
</dbReference>
<sequence length="657" mass="71911">MQWFAGVLLLAYASISVAAPYLGRTIGDLSSRGHDVQGTVRAADAKTIVIENFHFDGTPPDSFVWIGMTAQPDASGTIVPTVPGSETKLGEYRGSNLVAYLQGPMTIKDYKWISIWCRMATANFGEVFIPGNFANPAPHDLGKLPMFAHDVEADNVRIVDARTLQFTNLFYDGNGPDAYFWANSGRSLTSQGTKLIWKPGLTNAGRNQRLDRPFNGEDFTVTMPPGMTIYDYQSFGLWCVAARQNFGSISFDPATINVPAVLEPPPTFPNCEVLVDDQFQVQWRVDFGEEDSITVELAGRVTAGNYLSFGLSGASDRTLMDGSDVVVGWMDENSMSPMVVDYNLQSKAQCSTNDGRGACPDDLNKVGGTNDVQLRDVLFGNGITRISYTRPLNTSDPIDQVIPTDRLVYISWAIGPINQDGRVAKHIMAPTGNVQINFGSGSSTCPAFKESTGGGNRLPPWPPTTLRGATKFRVEIGQSGGERGYTGITGKTGWGIAWYVNDLLIPEITVERGVQYTFEVYGGDNSEDSAKYHPFYITDDPEGGYAQKLDAQKVGVTIYAGPVEGPFCNWGENERGVNADDFDSFEAYKTKLERTCVETSANNNTFTWTPDDSTPNVVYYQCYTHRFLGWKINVNSASGLQTSLALILAMLGLVKFF</sequence>
<evidence type="ECO:0000256" key="2">
    <source>
        <dbReference type="SAM" id="SignalP"/>
    </source>
</evidence>
<proteinExistence type="predicted"/>
<dbReference type="InterPro" id="IPR005018">
    <property type="entry name" value="DOMON_domain"/>
</dbReference>
<dbReference type="GeneID" id="110977096"/>
<keyword evidence="5" id="KW-1185">Reference proteome</keyword>
<gene>
    <name evidence="6" type="primary">LOC110977096</name>
</gene>
<dbReference type="PANTHER" id="PTHR24036:SF5">
    <property type="entry name" value="THROMBOMODULIN"/>
    <property type="match status" value="1"/>
</dbReference>
<evidence type="ECO:0000313" key="5">
    <source>
        <dbReference type="Proteomes" id="UP000694845"/>
    </source>
</evidence>
<keyword evidence="1" id="KW-0677">Repeat</keyword>
<dbReference type="Pfam" id="PF03351">
    <property type="entry name" value="DOMON"/>
    <property type="match status" value="1"/>
</dbReference>
<evidence type="ECO:0000313" key="6">
    <source>
        <dbReference type="RefSeq" id="XP_022086607.1"/>
    </source>
</evidence>
<evidence type="ECO:0000256" key="1">
    <source>
        <dbReference type="ARBA" id="ARBA00022737"/>
    </source>
</evidence>
<organism evidence="5 6">
    <name type="scientific">Acanthaster planci</name>
    <name type="common">Crown-of-thorns starfish</name>
    <dbReference type="NCBI Taxonomy" id="133434"/>
    <lineage>
        <taxon>Eukaryota</taxon>
        <taxon>Metazoa</taxon>
        <taxon>Echinodermata</taxon>
        <taxon>Eleutherozoa</taxon>
        <taxon>Asterozoa</taxon>
        <taxon>Asteroidea</taxon>
        <taxon>Valvatacea</taxon>
        <taxon>Valvatida</taxon>
        <taxon>Acanthasteridae</taxon>
        <taxon>Acanthaster</taxon>
    </lineage>
</organism>
<dbReference type="OrthoDB" id="2448405at2759"/>
<feature type="signal peptide" evidence="2">
    <location>
        <begin position="1"/>
        <end position="18"/>
    </location>
</feature>
<protein>
    <submittedName>
        <fullName evidence="6">Protein Skeletor, isoforms B/C-like</fullName>
    </submittedName>
</protein>
<feature type="domain" description="DM13" evidence="4">
    <location>
        <begin position="142"/>
        <end position="252"/>
    </location>
</feature>
<feature type="domain" description="DOMON" evidence="3">
    <location>
        <begin position="277"/>
        <end position="415"/>
    </location>
</feature>
<dbReference type="Pfam" id="PF10517">
    <property type="entry name" value="DM13"/>
    <property type="match status" value="2"/>
</dbReference>
<dbReference type="OMA" id="NARIGPT"/>
<keyword evidence="2" id="KW-0732">Signal</keyword>
<accession>A0A8B7Y255</accession>
<dbReference type="InterPro" id="IPR045266">
    <property type="entry name" value="DOH_DOMON"/>
</dbReference>
<feature type="chain" id="PRO_5034743367" evidence="2">
    <location>
        <begin position="19"/>
        <end position="657"/>
    </location>
</feature>
<dbReference type="CDD" id="cd09631">
    <property type="entry name" value="DOMON_DOH"/>
    <property type="match status" value="1"/>
</dbReference>
<dbReference type="KEGG" id="aplc:110977096"/>
<dbReference type="PROSITE" id="PS50836">
    <property type="entry name" value="DOMON"/>
    <property type="match status" value="1"/>
</dbReference>
<dbReference type="PANTHER" id="PTHR24036">
    <property type="entry name" value="SKELETOR-RELATED"/>
    <property type="match status" value="1"/>
</dbReference>
<dbReference type="Proteomes" id="UP000694845">
    <property type="component" value="Unplaced"/>
</dbReference>
<evidence type="ECO:0000259" key="4">
    <source>
        <dbReference type="PROSITE" id="PS51549"/>
    </source>
</evidence>
<dbReference type="RefSeq" id="XP_022086607.1">
    <property type="nucleotide sequence ID" value="XM_022230915.1"/>
</dbReference>
<dbReference type="InterPro" id="IPR019545">
    <property type="entry name" value="DM13_domain"/>
</dbReference>
<dbReference type="SMART" id="SM00686">
    <property type="entry name" value="DM13"/>
    <property type="match status" value="2"/>
</dbReference>
<dbReference type="InterPro" id="IPR052126">
    <property type="entry name" value="Spindle_Org/Thrombomodulin"/>
</dbReference>
<dbReference type="AlphaFoldDB" id="A0A8B7Y255"/>
<name>A0A8B7Y255_ACAPL</name>
<feature type="domain" description="DM13" evidence="4">
    <location>
        <begin position="23"/>
        <end position="130"/>
    </location>
</feature>
<reference evidence="6" key="1">
    <citation type="submission" date="2025-08" db="UniProtKB">
        <authorList>
            <consortium name="RefSeq"/>
        </authorList>
    </citation>
    <scope>IDENTIFICATION</scope>
</reference>
<evidence type="ECO:0000259" key="3">
    <source>
        <dbReference type="PROSITE" id="PS50836"/>
    </source>
</evidence>